<sequence>MASPYDGRGSGLLLGLTDFRRRMCAAFSSNLLDGRKASATSRLIVVDAVRGCAITGVVLFHLVWDLDLYGSVPTGLATHPAWIAFGRTLAATFMALVGVGLVLAHRRGFRIRGFAKRVFAIAVAALTVTGATFLFVPDAFVYFGILHAIVVASLLGALLLGLDSASLAQLGIFVILAGIMSSFDAFNAPWLAWIGFSSSAPPSLDFVPVFPWFGVTLLGMSAAKQGAVHALERTFRKFRKAHFVRRLCQAGRHSLAIYLAHQPVILGAIELARILEL</sequence>
<accession>A0A8B2NK27</accession>
<evidence type="ECO:0000313" key="3">
    <source>
        <dbReference type="EMBL" id="RAH96264.1"/>
    </source>
</evidence>
<evidence type="ECO:0000259" key="2">
    <source>
        <dbReference type="Pfam" id="PF07786"/>
    </source>
</evidence>
<keyword evidence="1" id="KW-0472">Membrane</keyword>
<dbReference type="AlphaFoldDB" id="A0A8B2NK27"/>
<comment type="caution">
    <text evidence="3">The sequence shown here is derived from an EMBL/GenBank/DDBJ whole genome shotgun (WGS) entry which is preliminary data.</text>
</comment>
<dbReference type="RefSeq" id="WP_111352539.1">
    <property type="nucleotide sequence ID" value="NZ_QHHQ01000014.1"/>
</dbReference>
<dbReference type="InterPro" id="IPR012429">
    <property type="entry name" value="HGSNAT_cat"/>
</dbReference>
<keyword evidence="1" id="KW-0812">Transmembrane</keyword>
<keyword evidence="4" id="KW-1185">Reference proteome</keyword>
<organism evidence="3 4">
    <name type="scientific">Acuticoccus sediminis</name>
    <dbReference type="NCBI Taxonomy" id="2184697"/>
    <lineage>
        <taxon>Bacteria</taxon>
        <taxon>Pseudomonadati</taxon>
        <taxon>Pseudomonadota</taxon>
        <taxon>Alphaproteobacteria</taxon>
        <taxon>Hyphomicrobiales</taxon>
        <taxon>Amorphaceae</taxon>
        <taxon>Acuticoccus</taxon>
    </lineage>
</organism>
<feature type="transmembrane region" description="Helical" evidence="1">
    <location>
        <begin position="141"/>
        <end position="160"/>
    </location>
</feature>
<dbReference type="Proteomes" id="UP000249590">
    <property type="component" value="Unassembled WGS sequence"/>
</dbReference>
<protein>
    <recommendedName>
        <fullName evidence="2">Heparan-alpha-glucosaminide N-acetyltransferase catalytic domain-containing protein</fullName>
    </recommendedName>
</protein>
<dbReference type="Pfam" id="PF07786">
    <property type="entry name" value="HGSNAT_cat"/>
    <property type="match status" value="1"/>
</dbReference>
<reference evidence="3 4" key="1">
    <citation type="submission" date="2018-05" db="EMBL/GenBank/DDBJ databases">
        <title>Acuticoccus sediminis sp. nov., isolated from deep-sea sediment of Indian Ocean.</title>
        <authorList>
            <person name="Liu X."/>
            <person name="Lai Q."/>
            <person name="Du Y."/>
            <person name="Sun F."/>
            <person name="Zhang X."/>
            <person name="Wang S."/>
            <person name="Shao Z."/>
        </authorList>
    </citation>
    <scope>NUCLEOTIDE SEQUENCE [LARGE SCALE GENOMIC DNA]</scope>
    <source>
        <strain evidence="3 4">PTG4-2</strain>
    </source>
</reference>
<feature type="transmembrane region" description="Helical" evidence="1">
    <location>
        <begin position="167"/>
        <end position="190"/>
    </location>
</feature>
<feature type="transmembrane region" description="Helical" evidence="1">
    <location>
        <begin position="210"/>
        <end position="231"/>
    </location>
</feature>
<evidence type="ECO:0000313" key="4">
    <source>
        <dbReference type="Proteomes" id="UP000249590"/>
    </source>
</evidence>
<keyword evidence="1" id="KW-1133">Transmembrane helix</keyword>
<feature type="transmembrane region" description="Helical" evidence="1">
    <location>
        <begin position="43"/>
        <end position="64"/>
    </location>
</feature>
<feature type="domain" description="Heparan-alpha-glucosaminide N-acetyltransferase catalytic" evidence="2">
    <location>
        <begin position="42"/>
        <end position="263"/>
    </location>
</feature>
<evidence type="ECO:0000256" key="1">
    <source>
        <dbReference type="SAM" id="Phobius"/>
    </source>
</evidence>
<proteinExistence type="predicted"/>
<name>A0A8B2NK27_9HYPH</name>
<feature type="transmembrane region" description="Helical" evidence="1">
    <location>
        <begin position="84"/>
        <end position="105"/>
    </location>
</feature>
<dbReference type="EMBL" id="QHHQ01000014">
    <property type="protein sequence ID" value="RAH96264.1"/>
    <property type="molecule type" value="Genomic_DNA"/>
</dbReference>
<gene>
    <name evidence="3" type="ORF">DLJ53_32690</name>
</gene>
<feature type="transmembrane region" description="Helical" evidence="1">
    <location>
        <begin position="117"/>
        <end position="135"/>
    </location>
</feature>